<reference evidence="2 3" key="1">
    <citation type="submission" date="2020-06" db="EMBL/GenBank/DDBJ databases">
        <title>Complete Genome Sequence of Clostridium muelleri sp. nov. P21T, an Acid-Alcohol Producing Acetogen Isolated from Old Hay.</title>
        <authorList>
            <person name="Duncan K.E."/>
            <person name="Tanner R.S."/>
        </authorList>
    </citation>
    <scope>NUCLEOTIDE SEQUENCE [LARGE SCALE GENOMIC DNA]</scope>
    <source>
        <strain evidence="2 3">P21</strain>
    </source>
</reference>
<comment type="caution">
    <text evidence="2">The sequence shown here is derived from an EMBL/GenBank/DDBJ whole genome shotgun (WGS) entry which is preliminary data.</text>
</comment>
<evidence type="ECO:0000313" key="2">
    <source>
        <dbReference type="EMBL" id="NMM61285.1"/>
    </source>
</evidence>
<protein>
    <recommendedName>
        <fullName evidence="1">DUF8042 domain-containing protein</fullName>
    </recommendedName>
</protein>
<dbReference type="Pfam" id="PF26154">
    <property type="entry name" value="DUF8042"/>
    <property type="match status" value="1"/>
</dbReference>
<dbReference type="AlphaFoldDB" id="A0A7Y0EF10"/>
<organism evidence="2 3">
    <name type="scientific">Clostridium muellerianum</name>
    <dbReference type="NCBI Taxonomy" id="2716538"/>
    <lineage>
        <taxon>Bacteria</taxon>
        <taxon>Bacillati</taxon>
        <taxon>Bacillota</taxon>
        <taxon>Clostridia</taxon>
        <taxon>Eubacteriales</taxon>
        <taxon>Clostridiaceae</taxon>
        <taxon>Clostridium</taxon>
    </lineage>
</organism>
<dbReference type="Proteomes" id="UP000537131">
    <property type="component" value="Unassembled WGS sequence"/>
</dbReference>
<sequence>MNEESIRAIEEFKTVQRDTMPLASEYVAKLKNGVDMAINKFQSGENEEGINLSSYIEEGLQWLIEVARLTKDVQYEEMSEELMSKKLDMFVDAYENKDYTLMGDVLEFEIKPLLESWEKVINAAKC</sequence>
<gene>
    <name evidence="2" type="ORF">HBE96_00925</name>
</gene>
<dbReference type="InterPro" id="IPR058355">
    <property type="entry name" value="DUF8042"/>
</dbReference>
<proteinExistence type="predicted"/>
<keyword evidence="3" id="KW-1185">Reference proteome</keyword>
<evidence type="ECO:0000259" key="1">
    <source>
        <dbReference type="Pfam" id="PF26154"/>
    </source>
</evidence>
<accession>A0A7Y0EF10</accession>
<dbReference type="RefSeq" id="WP_169295889.1">
    <property type="nucleotide sequence ID" value="NZ_JABBNI010000001.1"/>
</dbReference>
<evidence type="ECO:0000313" key="3">
    <source>
        <dbReference type="Proteomes" id="UP000537131"/>
    </source>
</evidence>
<name>A0A7Y0EF10_9CLOT</name>
<feature type="domain" description="DUF8042" evidence="1">
    <location>
        <begin position="23"/>
        <end position="123"/>
    </location>
</feature>
<dbReference type="EMBL" id="JABBNI010000001">
    <property type="protein sequence ID" value="NMM61285.1"/>
    <property type="molecule type" value="Genomic_DNA"/>
</dbReference>